<dbReference type="KEGG" id="nga:Ngar_c06510"/>
<evidence type="ECO:0000313" key="1">
    <source>
        <dbReference type="EMBL" id="AFU57594.1"/>
    </source>
</evidence>
<name>K0IM63_NITGG</name>
<accession>K0IM63</accession>
<dbReference type="Proteomes" id="UP000008037">
    <property type="component" value="Chromosome"/>
</dbReference>
<dbReference type="AlphaFoldDB" id="K0IM63"/>
<dbReference type="STRING" id="1237085.Ngar_c06510"/>
<dbReference type="GeneID" id="13795046"/>
<keyword evidence="2" id="KW-1185">Reference proteome</keyword>
<dbReference type="InParanoid" id="K0IM63"/>
<sequence>MPGEEYRDLVICNNCLWAMSLLKGSHGFIACQMCGNISLDVIIPVNDYEAYTMNVRNKNIELELTKER</sequence>
<dbReference type="HOGENOM" id="CLU_2784236_0_0_2"/>
<evidence type="ECO:0000313" key="2">
    <source>
        <dbReference type="Proteomes" id="UP000008037"/>
    </source>
</evidence>
<protein>
    <submittedName>
        <fullName evidence="1">Uncharacterized protein</fullName>
    </submittedName>
</protein>
<dbReference type="RefSeq" id="WP_015018140.1">
    <property type="nucleotide sequence ID" value="NC_018719.1"/>
</dbReference>
<organism evidence="1 2">
    <name type="scientific">Nitrososphaera gargensis (strain Ga9.2)</name>
    <dbReference type="NCBI Taxonomy" id="1237085"/>
    <lineage>
        <taxon>Archaea</taxon>
        <taxon>Nitrososphaerota</taxon>
        <taxon>Nitrososphaeria</taxon>
        <taxon>Nitrososphaerales</taxon>
        <taxon>Nitrososphaeraceae</taxon>
        <taxon>Nitrososphaera</taxon>
    </lineage>
</organism>
<proteinExistence type="predicted"/>
<gene>
    <name evidence="1" type="ordered locus">Ngar_c06510</name>
</gene>
<dbReference type="BioCyc" id="CNIT1237085:G1324-649-MONOMER"/>
<reference evidence="1 2" key="1">
    <citation type="journal article" date="2012" name="Environ. Microbiol.">
        <title>The genome of the ammonia-oxidizing Candidatus Nitrososphaera gargensis: insights into metabolic versatility and environmental adaptations.</title>
        <authorList>
            <person name="Spang A."/>
            <person name="Poehlein A."/>
            <person name="Offre P."/>
            <person name="Zumbragel S."/>
            <person name="Haider S."/>
            <person name="Rychlik N."/>
            <person name="Nowka B."/>
            <person name="Schmeisser C."/>
            <person name="Lebedeva E.V."/>
            <person name="Rattei T."/>
            <person name="Bohm C."/>
            <person name="Schmid M."/>
            <person name="Galushko A."/>
            <person name="Hatzenpichler R."/>
            <person name="Weinmaier T."/>
            <person name="Daniel R."/>
            <person name="Schleper C."/>
            <person name="Spieck E."/>
            <person name="Streit W."/>
            <person name="Wagner M."/>
        </authorList>
    </citation>
    <scope>NUCLEOTIDE SEQUENCE [LARGE SCALE GENOMIC DNA]</scope>
    <source>
        <strain evidence="2">Ga9.2</strain>
    </source>
</reference>
<dbReference type="EMBL" id="CP002408">
    <property type="protein sequence ID" value="AFU57594.1"/>
    <property type="molecule type" value="Genomic_DNA"/>
</dbReference>